<dbReference type="PANTHER" id="PTHR43520">
    <property type="entry name" value="ATP7, ISOFORM B"/>
    <property type="match status" value="1"/>
</dbReference>
<dbReference type="GO" id="GO:0043682">
    <property type="term" value="F:P-type divalent copper transporter activity"/>
    <property type="evidence" value="ECO:0007669"/>
    <property type="project" value="TreeGrafter"/>
</dbReference>
<dbReference type="PROSITE" id="PS50846">
    <property type="entry name" value="HMA_2"/>
    <property type="match status" value="3"/>
</dbReference>
<feature type="transmembrane region" description="Helical" evidence="22">
    <location>
        <begin position="261"/>
        <end position="280"/>
    </location>
</feature>
<evidence type="ECO:0000313" key="25">
    <source>
        <dbReference type="Proteomes" id="UP000030008"/>
    </source>
</evidence>
<evidence type="ECO:0000256" key="2">
    <source>
        <dbReference type="ARBA" id="ARBA00006024"/>
    </source>
</evidence>
<keyword evidence="18 22" id="KW-0472">Membrane</keyword>
<comment type="similarity">
    <text evidence="2 22">Belongs to the cation transport ATPase (P-type) (TC 3.A.3) family. Type IB subfamily.</text>
</comment>
<dbReference type="InterPro" id="IPR008250">
    <property type="entry name" value="ATPase_P-typ_transduc_dom_A_sf"/>
</dbReference>
<keyword evidence="6 22" id="KW-1003">Cell membrane</keyword>
<dbReference type="Pfam" id="PF00122">
    <property type="entry name" value="E1-E2_ATPase"/>
    <property type="match status" value="1"/>
</dbReference>
<evidence type="ECO:0000256" key="16">
    <source>
        <dbReference type="ARBA" id="ARBA00023008"/>
    </source>
</evidence>
<feature type="domain" description="HMA" evidence="23">
    <location>
        <begin position="72"/>
        <end position="136"/>
    </location>
</feature>
<organism evidence="24 25">
    <name type="scientific">Clostridium innocuum</name>
    <dbReference type="NCBI Taxonomy" id="1522"/>
    <lineage>
        <taxon>Bacteria</taxon>
        <taxon>Bacillati</taxon>
        <taxon>Bacillota</taxon>
        <taxon>Clostridia</taxon>
        <taxon>Eubacteriales</taxon>
        <taxon>Clostridiaceae</taxon>
        <taxon>Clostridium</taxon>
    </lineage>
</organism>
<dbReference type="InterPro" id="IPR023299">
    <property type="entry name" value="ATPase_P-typ_cyto_dom_N"/>
</dbReference>
<dbReference type="NCBIfam" id="TIGR00003">
    <property type="entry name" value="copper ion binding protein"/>
    <property type="match status" value="1"/>
</dbReference>
<dbReference type="InterPro" id="IPR036412">
    <property type="entry name" value="HAD-like_sf"/>
</dbReference>
<evidence type="ECO:0000259" key="23">
    <source>
        <dbReference type="PROSITE" id="PS50846"/>
    </source>
</evidence>
<evidence type="ECO:0000256" key="12">
    <source>
        <dbReference type="ARBA" id="ARBA00022840"/>
    </source>
</evidence>
<keyword evidence="13" id="KW-0460">Magnesium</keyword>
<dbReference type="Gene3D" id="3.40.50.1000">
    <property type="entry name" value="HAD superfamily/HAD-like"/>
    <property type="match status" value="1"/>
</dbReference>
<dbReference type="SUPFAM" id="SSF81653">
    <property type="entry name" value="Calcium ATPase, transduction domain A"/>
    <property type="match status" value="1"/>
</dbReference>
<dbReference type="EC" id="7.2.2.8" evidence="3"/>
<dbReference type="Gene3D" id="2.70.150.10">
    <property type="entry name" value="Calcium-transporting ATPase, cytoplasmic transduction domain A"/>
    <property type="match status" value="1"/>
</dbReference>
<dbReference type="NCBIfam" id="TIGR01494">
    <property type="entry name" value="ATPase_P-type"/>
    <property type="match status" value="1"/>
</dbReference>
<evidence type="ECO:0000256" key="7">
    <source>
        <dbReference type="ARBA" id="ARBA00022692"/>
    </source>
</evidence>
<feature type="transmembrane region" description="Helical" evidence="22">
    <location>
        <begin position="483"/>
        <end position="503"/>
    </location>
</feature>
<dbReference type="InterPro" id="IPR017969">
    <property type="entry name" value="Heavy-metal-associated_CS"/>
</dbReference>
<keyword evidence="14" id="KW-1278">Translocase</keyword>
<dbReference type="InterPro" id="IPR027256">
    <property type="entry name" value="P-typ_ATPase_IB"/>
</dbReference>
<name>A0A099I2V3_CLOIN</name>
<dbReference type="PRINTS" id="PR00120">
    <property type="entry name" value="HATPASE"/>
</dbReference>
<protein>
    <recommendedName>
        <fullName evidence="4">Copper-exporting P-type ATPase</fullName>
        <ecNumber evidence="3">7.2.2.8</ecNumber>
    </recommendedName>
    <alternativeName>
        <fullName evidence="19">Copper-exporting P-type ATPase A</fullName>
    </alternativeName>
    <alternativeName>
        <fullName evidence="20">Cu(+)-exporting ATPase</fullName>
    </alternativeName>
</protein>
<evidence type="ECO:0000256" key="1">
    <source>
        <dbReference type="ARBA" id="ARBA00004651"/>
    </source>
</evidence>
<dbReference type="InterPro" id="IPR023298">
    <property type="entry name" value="ATPase_P-typ_TM_dom_sf"/>
</dbReference>
<dbReference type="FunFam" id="2.70.150.10:FF:000020">
    <property type="entry name" value="Copper-exporting P-type ATPase A"/>
    <property type="match status" value="1"/>
</dbReference>
<evidence type="ECO:0000256" key="13">
    <source>
        <dbReference type="ARBA" id="ARBA00022842"/>
    </source>
</evidence>
<dbReference type="SFLD" id="SFLDF00027">
    <property type="entry name" value="p-type_atpase"/>
    <property type="match status" value="1"/>
</dbReference>
<evidence type="ECO:0000256" key="17">
    <source>
        <dbReference type="ARBA" id="ARBA00023065"/>
    </source>
</evidence>
<keyword evidence="16" id="KW-0186">Copper</keyword>
<dbReference type="PROSITE" id="PS01047">
    <property type="entry name" value="HMA_1"/>
    <property type="match status" value="3"/>
</dbReference>
<reference evidence="24 25" key="1">
    <citation type="submission" date="2014-08" db="EMBL/GenBank/DDBJ databases">
        <title>Clostridium innocuum, an unnegligible vancomycin-resistant pathogen causing extra-intestinal infections.</title>
        <authorList>
            <person name="Feng Y."/>
            <person name="Chiu C.-H."/>
        </authorList>
    </citation>
    <scope>NUCLEOTIDE SEQUENCE [LARGE SCALE GENOMIC DNA]</scope>
    <source>
        <strain evidence="24 25">AN88</strain>
    </source>
</reference>
<dbReference type="PRINTS" id="PR00119">
    <property type="entry name" value="CATATPASE"/>
</dbReference>
<feature type="transmembrane region" description="Helical" evidence="22">
    <location>
        <begin position="509"/>
        <end position="532"/>
    </location>
</feature>
<gene>
    <name evidence="24" type="ORF">CIAN88_17140</name>
</gene>
<evidence type="ECO:0000256" key="20">
    <source>
        <dbReference type="ARBA" id="ARBA00033239"/>
    </source>
</evidence>
<dbReference type="InterPro" id="IPR044492">
    <property type="entry name" value="P_typ_ATPase_HD_dom"/>
</dbReference>
<evidence type="ECO:0000256" key="19">
    <source>
        <dbReference type="ARBA" id="ARBA00029719"/>
    </source>
</evidence>
<dbReference type="GO" id="GO:0005886">
    <property type="term" value="C:plasma membrane"/>
    <property type="evidence" value="ECO:0007669"/>
    <property type="project" value="UniProtKB-SubCell"/>
</dbReference>
<feature type="transmembrane region" description="Helical" evidence="22">
    <location>
        <begin position="222"/>
        <end position="241"/>
    </location>
</feature>
<dbReference type="InterPro" id="IPR059000">
    <property type="entry name" value="ATPase_P-type_domA"/>
</dbReference>
<keyword evidence="7 22" id="KW-0812">Transmembrane</keyword>
<dbReference type="Proteomes" id="UP000030008">
    <property type="component" value="Unassembled WGS sequence"/>
</dbReference>
<dbReference type="NCBIfam" id="TIGR01525">
    <property type="entry name" value="ATPase-IB_hvy"/>
    <property type="match status" value="1"/>
</dbReference>
<dbReference type="Pfam" id="PF00403">
    <property type="entry name" value="HMA"/>
    <property type="match status" value="3"/>
</dbReference>
<dbReference type="SUPFAM" id="SSF81665">
    <property type="entry name" value="Calcium ATPase, transmembrane domain M"/>
    <property type="match status" value="1"/>
</dbReference>
<dbReference type="Pfam" id="PF00702">
    <property type="entry name" value="Hydrolase"/>
    <property type="match status" value="1"/>
</dbReference>
<dbReference type="Gene3D" id="3.30.70.100">
    <property type="match status" value="3"/>
</dbReference>
<dbReference type="EMBL" id="JQIF01000089">
    <property type="protein sequence ID" value="KGJ52020.1"/>
    <property type="molecule type" value="Genomic_DNA"/>
</dbReference>
<dbReference type="SUPFAM" id="SSF55008">
    <property type="entry name" value="HMA, heavy metal-associated domain"/>
    <property type="match status" value="3"/>
</dbReference>
<dbReference type="RefSeq" id="WP_044906947.1">
    <property type="nucleotide sequence ID" value="NZ_JQIF01000089.1"/>
</dbReference>
<dbReference type="InterPro" id="IPR018303">
    <property type="entry name" value="ATPase_P-typ_P_site"/>
</dbReference>
<evidence type="ECO:0000256" key="11">
    <source>
        <dbReference type="ARBA" id="ARBA00022796"/>
    </source>
</evidence>
<feature type="domain" description="HMA" evidence="23">
    <location>
        <begin position="1"/>
        <end position="66"/>
    </location>
</feature>
<keyword evidence="15 22" id="KW-1133">Transmembrane helix</keyword>
<dbReference type="InterPro" id="IPR036163">
    <property type="entry name" value="HMA_dom_sf"/>
</dbReference>
<keyword evidence="5" id="KW-0813">Transport</keyword>
<evidence type="ECO:0000256" key="18">
    <source>
        <dbReference type="ARBA" id="ARBA00023136"/>
    </source>
</evidence>
<keyword evidence="17" id="KW-0406">Ion transport</keyword>
<dbReference type="GO" id="GO:0005507">
    <property type="term" value="F:copper ion binding"/>
    <property type="evidence" value="ECO:0007669"/>
    <property type="project" value="InterPro"/>
</dbReference>
<dbReference type="CDD" id="cd02094">
    <property type="entry name" value="P-type_ATPase_Cu-like"/>
    <property type="match status" value="1"/>
</dbReference>
<evidence type="ECO:0000256" key="14">
    <source>
        <dbReference type="ARBA" id="ARBA00022967"/>
    </source>
</evidence>
<evidence type="ECO:0000256" key="3">
    <source>
        <dbReference type="ARBA" id="ARBA00012517"/>
    </source>
</evidence>
<evidence type="ECO:0000256" key="15">
    <source>
        <dbReference type="ARBA" id="ARBA00022989"/>
    </source>
</evidence>
<keyword evidence="9" id="KW-0677">Repeat</keyword>
<evidence type="ECO:0000256" key="8">
    <source>
        <dbReference type="ARBA" id="ARBA00022723"/>
    </source>
</evidence>
<comment type="catalytic activity">
    <reaction evidence="21">
        <text>Cu(+)(in) + ATP + H2O = Cu(+)(out) + ADP + phosphate + H(+)</text>
        <dbReference type="Rhea" id="RHEA:25792"/>
        <dbReference type="ChEBI" id="CHEBI:15377"/>
        <dbReference type="ChEBI" id="CHEBI:15378"/>
        <dbReference type="ChEBI" id="CHEBI:30616"/>
        <dbReference type="ChEBI" id="CHEBI:43474"/>
        <dbReference type="ChEBI" id="CHEBI:49552"/>
        <dbReference type="ChEBI" id="CHEBI:456216"/>
        <dbReference type="EC" id="7.2.2.8"/>
    </reaction>
</comment>
<dbReference type="AlphaFoldDB" id="A0A099I2V3"/>
<evidence type="ECO:0000256" key="22">
    <source>
        <dbReference type="RuleBase" id="RU362081"/>
    </source>
</evidence>
<evidence type="ECO:0000256" key="6">
    <source>
        <dbReference type="ARBA" id="ARBA00022475"/>
    </source>
</evidence>
<keyword evidence="8 22" id="KW-0479">Metal-binding</keyword>
<keyword evidence="10 22" id="KW-0547">Nucleotide-binding</keyword>
<dbReference type="PANTHER" id="PTHR43520:SF8">
    <property type="entry name" value="P-TYPE CU(+) TRANSPORTER"/>
    <property type="match status" value="1"/>
</dbReference>
<comment type="caution">
    <text evidence="24">The sequence shown here is derived from an EMBL/GenBank/DDBJ whole genome shotgun (WGS) entry which is preliminary data.</text>
</comment>
<dbReference type="InterPro" id="IPR001757">
    <property type="entry name" value="P_typ_ATPase"/>
</dbReference>
<feature type="transmembrane region" description="Helical" evidence="22">
    <location>
        <begin position="822"/>
        <end position="844"/>
    </location>
</feature>
<keyword evidence="12 22" id="KW-0067">ATP-binding</keyword>
<dbReference type="GO" id="GO:0055070">
    <property type="term" value="P:copper ion homeostasis"/>
    <property type="evidence" value="ECO:0007669"/>
    <property type="project" value="TreeGrafter"/>
</dbReference>
<dbReference type="NCBIfam" id="TIGR01511">
    <property type="entry name" value="ATPase-IB1_Cu"/>
    <property type="match status" value="1"/>
</dbReference>
<dbReference type="InterPro" id="IPR023214">
    <property type="entry name" value="HAD_sf"/>
</dbReference>
<dbReference type="CDD" id="cd00371">
    <property type="entry name" value="HMA"/>
    <property type="match status" value="3"/>
</dbReference>
<evidence type="ECO:0000256" key="9">
    <source>
        <dbReference type="ARBA" id="ARBA00022737"/>
    </source>
</evidence>
<evidence type="ECO:0000313" key="24">
    <source>
        <dbReference type="EMBL" id="KGJ52020.1"/>
    </source>
</evidence>
<dbReference type="SFLD" id="SFLDS00003">
    <property type="entry name" value="Haloacid_Dehalogenase"/>
    <property type="match status" value="1"/>
</dbReference>
<dbReference type="Gene3D" id="3.40.1110.10">
    <property type="entry name" value="Calcium-transporting ATPase, cytoplasmic domain N"/>
    <property type="match status" value="1"/>
</dbReference>
<dbReference type="GO" id="GO:0140581">
    <property type="term" value="F:P-type monovalent copper transporter activity"/>
    <property type="evidence" value="ECO:0007669"/>
    <property type="project" value="UniProtKB-EC"/>
</dbReference>
<comment type="subcellular location">
    <subcellularLocation>
        <location evidence="1">Cell membrane</location>
        <topology evidence="1">Multi-pass membrane protein</topology>
    </subcellularLocation>
</comment>
<evidence type="ECO:0000256" key="5">
    <source>
        <dbReference type="ARBA" id="ARBA00022448"/>
    </source>
</evidence>
<dbReference type="FunFam" id="3.30.70.100:FF:000005">
    <property type="entry name" value="Copper-exporting P-type ATPase A"/>
    <property type="match status" value="1"/>
</dbReference>
<dbReference type="GO" id="GO:0005524">
    <property type="term" value="F:ATP binding"/>
    <property type="evidence" value="ECO:0007669"/>
    <property type="project" value="UniProtKB-UniRule"/>
</dbReference>
<evidence type="ECO:0000256" key="10">
    <source>
        <dbReference type="ARBA" id="ARBA00022741"/>
    </source>
</evidence>
<feature type="domain" description="HMA" evidence="23">
    <location>
        <begin position="141"/>
        <end position="207"/>
    </location>
</feature>
<dbReference type="InterPro" id="IPR006121">
    <property type="entry name" value="HMA_dom"/>
</dbReference>
<feature type="transmembrane region" description="Helical" evidence="22">
    <location>
        <begin position="301"/>
        <end position="321"/>
    </location>
</feature>
<evidence type="ECO:0000256" key="4">
    <source>
        <dbReference type="ARBA" id="ARBA00015102"/>
    </source>
</evidence>
<feature type="transmembrane region" description="Helical" evidence="22">
    <location>
        <begin position="327"/>
        <end position="346"/>
    </location>
</feature>
<evidence type="ECO:0000256" key="21">
    <source>
        <dbReference type="ARBA" id="ARBA00049289"/>
    </source>
</evidence>
<accession>A0A099I2V3</accession>
<keyword evidence="11" id="KW-0187">Copper transport</keyword>
<sequence length="875" mass="94179">MNKTYNIEGMHCSACAASVEKILKRQPAVEDASVNLVMEEAVVSFTDGFDEKTAMQAVEKGGFHMKERDAAKQQTYRVEGMHCAACSAAVERVLNRFEEIEQASVNLVMNTVRITFTKKNFEAWAAAVKKAGFTLLEEAKKTYRIDVDGMTCSSCSAALEHALNKAEGISAVSINLVTNTATVEADPHKIKLSEILAIIQNTGYHGALHVERKEEAVKKDSTSIKIYTTLALAFILLYIGMSHMLGNIRLPLPDIIHYDTHPFHFALIQFLLATVILLLGRHFFTRGFTALFHKAPNMDTLVAVGTGSAYLYSLYSLISILQGNLHAVHSLYFESAGVVVALVQFGKHLESISKKKSTGAISALLQLRPSNATLLRDGKEVEIQAEEITIGDLLVVKPGEHIPVDGILKEGHASVDESMLTGESMPVSKQQGDALIQGTIALDARIVMECNAVEEDTTLAKIIRMVEEAQGKKAPIARIADKISLYFVPTVMAIAFVAALLWYLSTQDFAFALTIFVSVLVIACPCALGLATPTAIMVGTGKAAQFGIFMKSGEALETASSIDTIVFDKTGTLTIGKPVVTDIAAKDEQKLLSIAASLEAGSRHPLATAILEKAREENISGSALTHIETHNGRGLSGIRDDTTWYAGSRTFLELAGASCDAYAAQELAWLQQGKTVVWIGTSSHIYGIIAIADQLKPQTKDVIRRLRQQQIDVVMLTGDNEITAAAIAEAAGIEHVIAQVLPDQKGEEVKKLQAQGKVVAMVGDGINDAVALTQSEVGIAIGSGSDVAVESADIVLVKDNIQDVETAIRLSKAVIRNIKQNLFWAFFYNTLGIPIAAGVLHLFGGPLLSPVFAGAAMAFSSVSVVSNALRLRNFT</sequence>
<dbReference type="InterPro" id="IPR006122">
    <property type="entry name" value="HMA_Cu_ion-bd"/>
</dbReference>
<dbReference type="PROSITE" id="PS00154">
    <property type="entry name" value="ATPASE_E1_E2"/>
    <property type="match status" value="1"/>
</dbReference>
<dbReference type="GO" id="GO:0016887">
    <property type="term" value="F:ATP hydrolysis activity"/>
    <property type="evidence" value="ECO:0007669"/>
    <property type="project" value="InterPro"/>
</dbReference>
<dbReference type="SFLD" id="SFLDG00002">
    <property type="entry name" value="C1.7:_P-type_atpase_like"/>
    <property type="match status" value="1"/>
</dbReference>
<dbReference type="SUPFAM" id="SSF56784">
    <property type="entry name" value="HAD-like"/>
    <property type="match status" value="1"/>
</dbReference>
<proteinExistence type="inferred from homology"/>
<feature type="transmembrane region" description="Helical" evidence="22">
    <location>
        <begin position="850"/>
        <end position="869"/>
    </location>
</feature>